<dbReference type="AlphaFoldDB" id="A0A4Y9ZAC9"/>
<organism evidence="1 2">
    <name type="scientific">Dentipellis fragilis</name>
    <dbReference type="NCBI Taxonomy" id="205917"/>
    <lineage>
        <taxon>Eukaryota</taxon>
        <taxon>Fungi</taxon>
        <taxon>Dikarya</taxon>
        <taxon>Basidiomycota</taxon>
        <taxon>Agaricomycotina</taxon>
        <taxon>Agaricomycetes</taxon>
        <taxon>Russulales</taxon>
        <taxon>Hericiaceae</taxon>
        <taxon>Dentipellis</taxon>
    </lineage>
</organism>
<gene>
    <name evidence="1" type="ORF">EVG20_g1269</name>
</gene>
<dbReference type="Proteomes" id="UP000298327">
    <property type="component" value="Unassembled WGS sequence"/>
</dbReference>
<comment type="caution">
    <text evidence="1">The sequence shown here is derived from an EMBL/GenBank/DDBJ whole genome shotgun (WGS) entry which is preliminary data.</text>
</comment>
<reference evidence="1 2" key="1">
    <citation type="submission" date="2019-02" db="EMBL/GenBank/DDBJ databases">
        <title>Genome sequencing of the rare red list fungi Dentipellis fragilis.</title>
        <authorList>
            <person name="Buettner E."/>
            <person name="Kellner H."/>
        </authorList>
    </citation>
    <scope>NUCLEOTIDE SEQUENCE [LARGE SCALE GENOMIC DNA]</scope>
    <source>
        <strain evidence="1 2">DSM 105465</strain>
    </source>
</reference>
<evidence type="ECO:0000313" key="1">
    <source>
        <dbReference type="EMBL" id="TFY71725.1"/>
    </source>
</evidence>
<evidence type="ECO:0000313" key="2">
    <source>
        <dbReference type="Proteomes" id="UP000298327"/>
    </source>
</evidence>
<dbReference type="EMBL" id="SEOQ01000039">
    <property type="protein sequence ID" value="TFY71725.1"/>
    <property type="molecule type" value="Genomic_DNA"/>
</dbReference>
<accession>A0A4Y9ZAC9</accession>
<protein>
    <submittedName>
        <fullName evidence="1">Uncharacterized protein</fullName>
    </submittedName>
</protein>
<keyword evidence="2" id="KW-1185">Reference proteome</keyword>
<sequence>MLRHAITTTSADSCGVNFATFVKTQASRIGLLPSTRQVAGGKETIVERALPAAQERQAFSTRTNSIVQPVHRMDDMASASRDAHFTQDHALLAPRKMTCGPVTPCIFPMVSGDTIRRAFDNSKWFNTSVGDVLDMAVQDLRSGVHPWIENRPSCQSLYPSISQACLLDAIKLHANIAPRVLLLVFESTVDFEQGIDLPERTFAGVLFDSTELESKSRHMIRARELFENRLTWFSIFPRFKCLNMLPPRCGRYEPTPKAHGSAREHIAYFAFGVPCLNPENRPTLPDPMRSRVG</sequence>
<name>A0A4Y9ZAC9_9AGAM</name>
<proteinExistence type="predicted"/>